<evidence type="ECO:0000256" key="4">
    <source>
        <dbReference type="ARBA" id="ARBA00022837"/>
    </source>
</evidence>
<keyword evidence="2" id="KW-0479">Metal-binding</keyword>
<dbReference type="InterPro" id="IPR002048">
    <property type="entry name" value="EF_hand_dom"/>
</dbReference>
<dbReference type="EMBL" id="AFYH01192106">
    <property type="status" value="NOT_ANNOTATED_CDS"/>
    <property type="molecule type" value="Genomic_DNA"/>
</dbReference>
<dbReference type="InterPro" id="IPR028846">
    <property type="entry name" value="Recoverin"/>
</dbReference>
<evidence type="ECO:0000256" key="2">
    <source>
        <dbReference type="ARBA" id="ARBA00022723"/>
    </source>
</evidence>
<dbReference type="Pfam" id="PF13833">
    <property type="entry name" value="EF-hand_8"/>
    <property type="match status" value="1"/>
</dbReference>
<dbReference type="PANTHER" id="PTHR23055:SF196">
    <property type="entry name" value="GUANYLYL CYCLASE-ACTIVATING PROTEIN 2 ISOFORM X3"/>
    <property type="match status" value="1"/>
</dbReference>
<dbReference type="Proteomes" id="UP000008672">
    <property type="component" value="Unassembled WGS sequence"/>
</dbReference>
<dbReference type="OrthoDB" id="191686at2759"/>
<evidence type="ECO:0000313" key="8">
    <source>
        <dbReference type="Proteomes" id="UP000008672"/>
    </source>
</evidence>
<keyword evidence="1" id="KW-0519">Myristate</keyword>
<evidence type="ECO:0000259" key="6">
    <source>
        <dbReference type="PROSITE" id="PS50222"/>
    </source>
</evidence>
<dbReference type="eggNOG" id="KOG0044">
    <property type="taxonomic scope" value="Eukaryota"/>
</dbReference>
<dbReference type="GO" id="GO:0005509">
    <property type="term" value="F:calcium ion binding"/>
    <property type="evidence" value="ECO:0007669"/>
    <property type="project" value="InterPro"/>
</dbReference>
<dbReference type="PROSITE" id="PS50222">
    <property type="entry name" value="EF_HAND_2"/>
    <property type="match status" value="2"/>
</dbReference>
<keyword evidence="8" id="KW-1185">Reference proteome</keyword>
<dbReference type="OMA" id="FYTASFQ"/>
<dbReference type="InterPro" id="IPR011992">
    <property type="entry name" value="EF-hand-dom_pair"/>
</dbReference>
<feature type="domain" description="EF-hand" evidence="6">
    <location>
        <begin position="95"/>
        <end position="111"/>
    </location>
</feature>
<sequence>MGQYQTSHMEEINVADLQEMYKKFEEECPSGALFLHEFQRFFGTLQNSEASEYVDSMFRAFDRNGDNIIDFLEYVAALNLVLRGKLKHKLRWSSKIYDKDGNGCVDRAELR</sequence>
<dbReference type="AlphaFoldDB" id="H2ZXP8"/>
<protein>
    <recommendedName>
        <fullName evidence="6">EF-hand domain-containing protein</fullName>
    </recommendedName>
</protein>
<dbReference type="PANTHER" id="PTHR23055">
    <property type="entry name" value="CALCIUM BINDING PROTEINS"/>
    <property type="match status" value="1"/>
</dbReference>
<proteinExistence type="predicted"/>
<dbReference type="PRINTS" id="PR00450">
    <property type="entry name" value="RECOVERIN"/>
</dbReference>
<evidence type="ECO:0000256" key="3">
    <source>
        <dbReference type="ARBA" id="ARBA00022737"/>
    </source>
</evidence>
<organism evidence="7 8">
    <name type="scientific">Latimeria chalumnae</name>
    <name type="common">Coelacanth</name>
    <dbReference type="NCBI Taxonomy" id="7897"/>
    <lineage>
        <taxon>Eukaryota</taxon>
        <taxon>Metazoa</taxon>
        <taxon>Chordata</taxon>
        <taxon>Craniata</taxon>
        <taxon>Vertebrata</taxon>
        <taxon>Euteleostomi</taxon>
        <taxon>Coelacanthiformes</taxon>
        <taxon>Coelacanthidae</taxon>
        <taxon>Latimeria</taxon>
    </lineage>
</organism>
<dbReference type="GO" id="GO:0008048">
    <property type="term" value="F:calcium sensitive guanylate cyclase activator activity"/>
    <property type="evidence" value="ECO:0007669"/>
    <property type="project" value="TreeGrafter"/>
</dbReference>
<dbReference type="Gene3D" id="1.10.238.10">
    <property type="entry name" value="EF-hand"/>
    <property type="match status" value="2"/>
</dbReference>
<dbReference type="HOGENOM" id="CLU_072366_3_1_1"/>
<dbReference type="PROSITE" id="PS00018">
    <property type="entry name" value="EF_HAND_1"/>
    <property type="match status" value="2"/>
</dbReference>
<gene>
    <name evidence="7" type="primary">LOC102362011</name>
</gene>
<keyword evidence="5" id="KW-0449">Lipoprotein</keyword>
<evidence type="ECO:0000256" key="1">
    <source>
        <dbReference type="ARBA" id="ARBA00022707"/>
    </source>
</evidence>
<reference evidence="7" key="2">
    <citation type="submission" date="2025-08" db="UniProtKB">
        <authorList>
            <consortium name="Ensembl"/>
        </authorList>
    </citation>
    <scope>IDENTIFICATION</scope>
</reference>
<dbReference type="InterPro" id="IPR018247">
    <property type="entry name" value="EF_Hand_1_Ca_BS"/>
</dbReference>
<dbReference type="GO" id="GO:0120199">
    <property type="term" value="C:cone photoreceptor outer segment"/>
    <property type="evidence" value="ECO:0007669"/>
    <property type="project" value="TreeGrafter"/>
</dbReference>
<dbReference type="GO" id="GO:0007601">
    <property type="term" value="P:visual perception"/>
    <property type="evidence" value="ECO:0007669"/>
    <property type="project" value="TreeGrafter"/>
</dbReference>
<evidence type="ECO:0000256" key="5">
    <source>
        <dbReference type="ARBA" id="ARBA00023288"/>
    </source>
</evidence>
<dbReference type="GeneTree" id="ENSGT00940000157530"/>
<dbReference type="SUPFAM" id="SSF47473">
    <property type="entry name" value="EF-hand"/>
    <property type="match status" value="1"/>
</dbReference>
<dbReference type="STRING" id="7897.ENSLACP00000002169"/>
<name>H2ZXP8_LATCH</name>
<dbReference type="Ensembl" id="ENSLACT00000002186.1">
    <property type="protein sequence ID" value="ENSLACP00000002169.1"/>
    <property type="gene ID" value="ENSLACG00000001939.1"/>
</dbReference>
<keyword evidence="3" id="KW-0677">Repeat</keyword>
<reference evidence="7" key="3">
    <citation type="submission" date="2025-09" db="UniProtKB">
        <authorList>
            <consortium name="Ensembl"/>
        </authorList>
    </citation>
    <scope>IDENTIFICATION</scope>
</reference>
<reference evidence="8" key="1">
    <citation type="submission" date="2011-08" db="EMBL/GenBank/DDBJ databases">
        <title>The draft genome of Latimeria chalumnae.</title>
        <authorList>
            <person name="Di Palma F."/>
            <person name="Alfoldi J."/>
            <person name="Johnson J."/>
            <person name="Berlin A."/>
            <person name="Gnerre S."/>
            <person name="Jaffe D."/>
            <person name="MacCallum I."/>
            <person name="Young S."/>
            <person name="Walker B.J."/>
            <person name="Lander E."/>
            <person name="Lindblad-Toh K."/>
        </authorList>
    </citation>
    <scope>NUCLEOTIDE SEQUENCE [LARGE SCALE GENOMIC DNA]</scope>
    <source>
        <strain evidence="8">Wild caught</strain>
    </source>
</reference>
<dbReference type="GO" id="GO:0001917">
    <property type="term" value="C:photoreceptor inner segment"/>
    <property type="evidence" value="ECO:0007669"/>
    <property type="project" value="TreeGrafter"/>
</dbReference>
<dbReference type="SMART" id="SM00054">
    <property type="entry name" value="EFh"/>
    <property type="match status" value="1"/>
</dbReference>
<dbReference type="InParanoid" id="H2ZXP8"/>
<feature type="domain" description="EF-hand" evidence="6">
    <location>
        <begin position="49"/>
        <end position="84"/>
    </location>
</feature>
<dbReference type="CDD" id="cd00051">
    <property type="entry name" value="EFh"/>
    <property type="match status" value="1"/>
</dbReference>
<dbReference type="KEGG" id="lcm:102362011"/>
<dbReference type="FunFam" id="1.10.238.10:FF:000052">
    <property type="entry name" value="Guanylate cyclase activator 1A"/>
    <property type="match status" value="1"/>
</dbReference>
<keyword evidence="4" id="KW-0106">Calcium</keyword>
<evidence type="ECO:0000313" key="7">
    <source>
        <dbReference type="Ensembl" id="ENSLACP00000002169.1"/>
    </source>
</evidence>
<accession>H2ZXP8</accession>